<feature type="transmembrane region" description="Helical" evidence="1">
    <location>
        <begin position="105"/>
        <end position="121"/>
    </location>
</feature>
<feature type="transmembrane region" description="Helical" evidence="1">
    <location>
        <begin position="7"/>
        <end position="25"/>
    </location>
</feature>
<evidence type="ECO:0000313" key="3">
    <source>
        <dbReference type="Proteomes" id="UP000535908"/>
    </source>
</evidence>
<sequence>MKKMTDEAFYLFGMIFLALIIWSYFTQNSDLFYSSRIYVLILFVATILGKYLLSKTRQKTSHTSRETALKESIDNGLIVFGMIFLTMTIISFFTQNSTLIYEGRFFLIIFLLANITGRYFLNRKNMKTS</sequence>
<accession>A0A7X0Y5W9</accession>
<keyword evidence="1" id="KW-1133">Transmembrane helix</keyword>
<dbReference type="RefSeq" id="WP_185527427.1">
    <property type="nucleotide sequence ID" value="NZ_JAARWN010000019.1"/>
</dbReference>
<feature type="transmembrane region" description="Helical" evidence="1">
    <location>
        <begin position="73"/>
        <end position="93"/>
    </location>
</feature>
<proteinExistence type="predicted"/>
<protein>
    <submittedName>
        <fullName evidence="2">Uncharacterized protein</fullName>
    </submittedName>
</protein>
<reference evidence="2 3" key="1">
    <citation type="submission" date="2020-03" db="EMBL/GenBank/DDBJ databases">
        <title>Soil Listeria distribution.</title>
        <authorList>
            <person name="Liao J."/>
            <person name="Wiedmann M."/>
        </authorList>
    </citation>
    <scope>NUCLEOTIDE SEQUENCE [LARGE SCALE GENOMIC DNA]</scope>
    <source>
        <strain evidence="2 3">FSL L7-0741</strain>
    </source>
</reference>
<gene>
    <name evidence="2" type="ORF">HCA69_14530</name>
</gene>
<feature type="transmembrane region" description="Helical" evidence="1">
    <location>
        <begin position="31"/>
        <end position="53"/>
    </location>
</feature>
<keyword evidence="1" id="KW-0472">Membrane</keyword>
<organism evidence="2 3">
    <name type="scientific">Listeria grandensis</name>
    <dbReference type="NCBI Taxonomy" id="1494963"/>
    <lineage>
        <taxon>Bacteria</taxon>
        <taxon>Bacillati</taxon>
        <taxon>Bacillota</taxon>
        <taxon>Bacilli</taxon>
        <taxon>Bacillales</taxon>
        <taxon>Listeriaceae</taxon>
        <taxon>Listeria</taxon>
    </lineage>
</organism>
<comment type="caution">
    <text evidence="2">The sequence shown here is derived from an EMBL/GenBank/DDBJ whole genome shotgun (WGS) entry which is preliminary data.</text>
</comment>
<dbReference type="AlphaFoldDB" id="A0A7X0Y5W9"/>
<evidence type="ECO:0000256" key="1">
    <source>
        <dbReference type="SAM" id="Phobius"/>
    </source>
</evidence>
<evidence type="ECO:0000313" key="2">
    <source>
        <dbReference type="EMBL" id="MBC1937591.1"/>
    </source>
</evidence>
<keyword evidence="1" id="KW-0812">Transmembrane</keyword>
<dbReference type="EMBL" id="JAARWN010000019">
    <property type="protein sequence ID" value="MBC1937591.1"/>
    <property type="molecule type" value="Genomic_DNA"/>
</dbReference>
<dbReference type="Proteomes" id="UP000535908">
    <property type="component" value="Unassembled WGS sequence"/>
</dbReference>
<name>A0A7X0Y5W9_9LIST</name>